<dbReference type="InterPro" id="IPR032805">
    <property type="entry name" value="Wax_synthase_dom"/>
</dbReference>
<accession>A0A0C3DY34</accession>
<comment type="similarity">
    <text evidence="3">Belongs to the wax synthase family.</text>
</comment>
<evidence type="ECO:0000256" key="5">
    <source>
        <dbReference type="ARBA" id="ARBA00022692"/>
    </source>
</evidence>
<sequence length="416" mass="47323">MYTTHKTCSTGWDAVVYILPIFTLQYMVGVLVQLKHTVLLRIALLPLILWVIFRALSVLDFSCGQQGNAHKNAMLFTCTTSMVARTTVWTLTRQPYKRDNVSAAESTSLPMACWNAWDLQLNVRGIGWNWSQGIPIRRPSLQLQSRPRFLLFAITRFAFCLVMFDAFMEALRAQFSGISPHDIYTIFDHSLPLIPRYIRVLQTVYLISWVTYLTIEGVYQLLSTIFVILFWQCPSQWPPLFDKPWLSTSLSDLWGRRWHQMVRHSAVALGGAPLACFLGRPGYVLGTFLFSGAIHCIHFLANKRGGNPVFEGGFFVMNGVGILLERAWSKARSRRVGGVYGSMWTLLWVTVWAVPMVDQWAKIGRFDAGAALGDFRPAMFLLSLILPTATDKDFVVSCLCFRLSVLFLVYTLFTMR</sequence>
<dbReference type="OrthoDB" id="1077582at2759"/>
<dbReference type="GO" id="GO:0006629">
    <property type="term" value="P:lipid metabolic process"/>
    <property type="evidence" value="ECO:0007669"/>
    <property type="project" value="InterPro"/>
</dbReference>
<evidence type="ECO:0000256" key="7">
    <source>
        <dbReference type="ARBA" id="ARBA00023136"/>
    </source>
</evidence>
<evidence type="ECO:0000313" key="11">
    <source>
        <dbReference type="Proteomes" id="UP000053989"/>
    </source>
</evidence>
<comment type="subcellular location">
    <subcellularLocation>
        <location evidence="1">Membrane</location>
        <topology evidence="1">Multi-pass membrane protein</topology>
    </subcellularLocation>
</comment>
<dbReference type="InterPro" id="IPR044851">
    <property type="entry name" value="Wax_synthase"/>
</dbReference>
<keyword evidence="7 8" id="KW-0472">Membrane</keyword>
<keyword evidence="11" id="KW-1185">Reference proteome</keyword>
<keyword evidence="5 8" id="KW-0812">Transmembrane</keyword>
<keyword evidence="4" id="KW-0808">Transferase</keyword>
<evidence type="ECO:0000256" key="4">
    <source>
        <dbReference type="ARBA" id="ARBA00022679"/>
    </source>
</evidence>
<dbReference type="GO" id="GO:0008374">
    <property type="term" value="F:O-acyltransferase activity"/>
    <property type="evidence" value="ECO:0007669"/>
    <property type="project" value="InterPro"/>
</dbReference>
<protein>
    <recommendedName>
        <fullName evidence="9">Wax synthase domain-containing protein</fullName>
    </recommendedName>
</protein>
<name>A0A0C3DY34_9AGAM</name>
<feature type="transmembrane region" description="Helical" evidence="8">
    <location>
        <begin position="204"/>
        <end position="231"/>
    </location>
</feature>
<dbReference type="STRING" id="1036808.A0A0C3DY34"/>
<gene>
    <name evidence="10" type="ORF">SCLCIDRAFT_1212206</name>
</gene>
<reference evidence="10 11" key="1">
    <citation type="submission" date="2014-04" db="EMBL/GenBank/DDBJ databases">
        <authorList>
            <consortium name="DOE Joint Genome Institute"/>
            <person name="Kuo A."/>
            <person name="Kohler A."/>
            <person name="Nagy L.G."/>
            <person name="Floudas D."/>
            <person name="Copeland A."/>
            <person name="Barry K.W."/>
            <person name="Cichocki N."/>
            <person name="Veneault-Fourrey C."/>
            <person name="LaButti K."/>
            <person name="Lindquist E.A."/>
            <person name="Lipzen A."/>
            <person name="Lundell T."/>
            <person name="Morin E."/>
            <person name="Murat C."/>
            <person name="Sun H."/>
            <person name="Tunlid A."/>
            <person name="Henrissat B."/>
            <person name="Grigoriev I.V."/>
            <person name="Hibbett D.S."/>
            <person name="Martin F."/>
            <person name="Nordberg H.P."/>
            <person name="Cantor M.N."/>
            <person name="Hua S.X."/>
        </authorList>
    </citation>
    <scope>NUCLEOTIDE SEQUENCE [LARGE SCALE GENOMIC DNA]</scope>
    <source>
        <strain evidence="10 11">Foug A</strain>
    </source>
</reference>
<feature type="transmembrane region" description="Helical" evidence="8">
    <location>
        <begin position="283"/>
        <end position="301"/>
    </location>
</feature>
<evidence type="ECO:0000256" key="1">
    <source>
        <dbReference type="ARBA" id="ARBA00004141"/>
    </source>
</evidence>
<feature type="transmembrane region" description="Helical" evidence="8">
    <location>
        <begin position="12"/>
        <end position="32"/>
    </location>
</feature>
<keyword evidence="6 8" id="KW-1133">Transmembrane helix</keyword>
<organism evidence="10 11">
    <name type="scientific">Scleroderma citrinum Foug A</name>
    <dbReference type="NCBI Taxonomy" id="1036808"/>
    <lineage>
        <taxon>Eukaryota</taxon>
        <taxon>Fungi</taxon>
        <taxon>Dikarya</taxon>
        <taxon>Basidiomycota</taxon>
        <taxon>Agaricomycotina</taxon>
        <taxon>Agaricomycetes</taxon>
        <taxon>Agaricomycetidae</taxon>
        <taxon>Boletales</taxon>
        <taxon>Sclerodermatineae</taxon>
        <taxon>Sclerodermataceae</taxon>
        <taxon>Scleroderma</taxon>
    </lineage>
</organism>
<feature type="transmembrane region" description="Helical" evidence="8">
    <location>
        <begin position="394"/>
        <end position="413"/>
    </location>
</feature>
<feature type="transmembrane region" description="Helical" evidence="8">
    <location>
        <begin position="73"/>
        <end position="92"/>
    </location>
</feature>
<dbReference type="AlphaFoldDB" id="A0A0C3DY34"/>
<evidence type="ECO:0000256" key="3">
    <source>
        <dbReference type="ARBA" id="ARBA00007282"/>
    </source>
</evidence>
<dbReference type="PANTHER" id="PTHR31595:SF57">
    <property type="entry name" value="OS04G0481900 PROTEIN"/>
    <property type="match status" value="1"/>
</dbReference>
<evidence type="ECO:0000259" key="9">
    <source>
        <dbReference type="Pfam" id="PF13813"/>
    </source>
</evidence>
<evidence type="ECO:0000256" key="8">
    <source>
        <dbReference type="SAM" id="Phobius"/>
    </source>
</evidence>
<evidence type="ECO:0000256" key="2">
    <source>
        <dbReference type="ARBA" id="ARBA00005179"/>
    </source>
</evidence>
<dbReference type="EMBL" id="KN822022">
    <property type="protein sequence ID" value="KIM65480.1"/>
    <property type="molecule type" value="Genomic_DNA"/>
</dbReference>
<dbReference type="InParanoid" id="A0A0C3DY34"/>
<dbReference type="PANTHER" id="PTHR31595">
    <property type="entry name" value="LONG-CHAIN-ALCOHOL O-FATTY-ACYLTRANSFERASE 3-RELATED"/>
    <property type="match status" value="1"/>
</dbReference>
<reference evidence="11" key="2">
    <citation type="submission" date="2015-01" db="EMBL/GenBank/DDBJ databases">
        <title>Evolutionary Origins and Diversification of the Mycorrhizal Mutualists.</title>
        <authorList>
            <consortium name="DOE Joint Genome Institute"/>
            <consortium name="Mycorrhizal Genomics Consortium"/>
            <person name="Kohler A."/>
            <person name="Kuo A."/>
            <person name="Nagy L.G."/>
            <person name="Floudas D."/>
            <person name="Copeland A."/>
            <person name="Barry K.W."/>
            <person name="Cichocki N."/>
            <person name="Veneault-Fourrey C."/>
            <person name="LaButti K."/>
            <person name="Lindquist E.A."/>
            <person name="Lipzen A."/>
            <person name="Lundell T."/>
            <person name="Morin E."/>
            <person name="Murat C."/>
            <person name="Riley R."/>
            <person name="Ohm R."/>
            <person name="Sun H."/>
            <person name="Tunlid A."/>
            <person name="Henrissat B."/>
            <person name="Grigoriev I.V."/>
            <person name="Hibbett D.S."/>
            <person name="Martin F."/>
        </authorList>
    </citation>
    <scope>NUCLEOTIDE SEQUENCE [LARGE SCALE GENOMIC DNA]</scope>
    <source>
        <strain evidence="11">Foug A</strain>
    </source>
</reference>
<evidence type="ECO:0000313" key="10">
    <source>
        <dbReference type="EMBL" id="KIM65480.1"/>
    </source>
</evidence>
<feature type="domain" description="Wax synthase" evidence="9">
    <location>
        <begin position="237"/>
        <end position="315"/>
    </location>
</feature>
<dbReference type="GO" id="GO:0016020">
    <property type="term" value="C:membrane"/>
    <property type="evidence" value="ECO:0007669"/>
    <property type="project" value="UniProtKB-SubCell"/>
</dbReference>
<feature type="transmembrane region" description="Helical" evidence="8">
    <location>
        <begin position="336"/>
        <end position="354"/>
    </location>
</feature>
<dbReference type="Pfam" id="PF13813">
    <property type="entry name" value="MBOAT_2"/>
    <property type="match status" value="1"/>
</dbReference>
<dbReference type="Proteomes" id="UP000053989">
    <property type="component" value="Unassembled WGS sequence"/>
</dbReference>
<evidence type="ECO:0000256" key="6">
    <source>
        <dbReference type="ARBA" id="ARBA00022989"/>
    </source>
</evidence>
<proteinExistence type="inferred from homology"/>
<feature type="transmembrane region" description="Helical" evidence="8">
    <location>
        <begin position="38"/>
        <end position="61"/>
    </location>
</feature>
<dbReference type="HOGENOM" id="CLU_034105_1_0_1"/>
<comment type="pathway">
    <text evidence="2">Secondary metabolite biosynthesis.</text>
</comment>